<feature type="region of interest" description="Disordered" evidence="1">
    <location>
        <begin position="893"/>
        <end position="913"/>
    </location>
</feature>
<feature type="compositionally biased region" description="Polar residues" evidence="1">
    <location>
        <begin position="454"/>
        <end position="466"/>
    </location>
</feature>
<name>A0ABR1IZ67_9AGAR</name>
<feature type="compositionally biased region" description="Low complexity" evidence="1">
    <location>
        <begin position="752"/>
        <end position="762"/>
    </location>
</feature>
<feature type="region of interest" description="Disordered" evidence="1">
    <location>
        <begin position="750"/>
        <end position="815"/>
    </location>
</feature>
<feature type="region of interest" description="Disordered" evidence="1">
    <location>
        <begin position="607"/>
        <end position="655"/>
    </location>
</feature>
<feature type="compositionally biased region" description="Low complexity" evidence="1">
    <location>
        <begin position="513"/>
        <end position="530"/>
    </location>
</feature>
<dbReference type="EMBL" id="JBANRG010000055">
    <property type="protein sequence ID" value="KAK7443245.1"/>
    <property type="molecule type" value="Genomic_DNA"/>
</dbReference>
<feature type="compositionally biased region" description="Low complexity" evidence="1">
    <location>
        <begin position="537"/>
        <end position="552"/>
    </location>
</feature>
<feature type="region of interest" description="Disordered" evidence="1">
    <location>
        <begin position="187"/>
        <end position="220"/>
    </location>
</feature>
<feature type="compositionally biased region" description="Low complexity" evidence="1">
    <location>
        <begin position="104"/>
        <end position="129"/>
    </location>
</feature>
<comment type="caution">
    <text evidence="2">The sequence shown here is derived from an EMBL/GenBank/DDBJ whole genome shotgun (WGS) entry which is preliminary data.</text>
</comment>
<protein>
    <submittedName>
        <fullName evidence="2">Uncharacterized protein</fullName>
    </submittedName>
</protein>
<sequence>MFSSGLSRTRDQSYGIPKGLSFRIFKGPSLSSTNFPSLSGYAGPGPYTNATAHFDVGYHPIPMTDPARNRRTSLYPSRTSPGAGPPPPPATSVYTAAQLPTDVSSTSSSQNSSGPRSSSNLPNSNPSKNQRQFSIYASNTNKDTYIYEASDIYSNSEYSSSNATLLSPSPAFSPALSTDSTVTLRSPLSSSSLLEPPNRSSNRTPGISRLSTSGTQRNSVPPLAQAQDALRNILGTPAPQNPTSRVSPPTQRPHRRDSINVTSVIPFSDPVSGNDAERVPALPSCAENDISESETESDRVARRNAEINSGYSSHPAFGIGRRRTLSTLSNISSNRISIDSMSANLPLIPEPVSYFPPPEPLPIPPRPASPLSFHPESADSMHITGTSSSFHHTATDPVTAGYSAYMDYDSSSTAVDQVTEQLEAARIFDEIPLRSSPVEMINDFSAERTRATTASNEIYSTTQSSVIPPPPSSECSDKNYSPPRQEREQYRSRSSTSILPTTSASRVQDTDLSSHSLFQSSQPSSNSIPISGPPFPGSTSSTTSSSPIQGRSVPTLNASLIYSTSQIRNPSEANAPGREGRSFAPSTANGVYNSYSTAPEAYTSTMMQSVSATSRNSPTTIEQASSSVHLTSQYQPSQYSQHIPHSNGMNDASSSIPTTITAVSANVEAAANASRDRRRSSRSRRDSVLVASRSDRSSSTATSSSSDSPPLARAQIPVQTQPPSSPEIYASSNAQSNFNRSGMIRTRKDSIQAPPVQAQPQPHVNYSPPRETSHAAPVDTSSKTSSKRARTSSILSVSIDTTDTKTNNKGDRRSTIDARSFLEASVNSIPTAAAPSGNVRYPPEPQQPSKNHYPNTYEPRRRHTDESNPSLADATRLSATPFRSEFIPSVSMARAQAQSMLPEPTRSRSDGDQIPLARQNTTTIHMTSATTTQLQPIAAASGNATTEVPINPARRAVRWNQRLVCPSPVRPDQRRKGWFNRRGDQLWTNAGSYKAAPLGEQYPVDLDDYPEFNEGWMNEEGVRIDMNHRLIPKPPLRSALKRTSQGFN</sequence>
<feature type="compositionally biased region" description="Polar residues" evidence="1">
    <location>
        <begin position="498"/>
        <end position="511"/>
    </location>
</feature>
<proteinExistence type="predicted"/>
<feature type="region of interest" description="Disordered" evidence="1">
    <location>
        <begin position="669"/>
        <end position="732"/>
    </location>
</feature>
<feature type="region of interest" description="Disordered" evidence="1">
    <location>
        <begin position="454"/>
        <end position="552"/>
    </location>
</feature>
<feature type="region of interest" description="Disordered" evidence="1">
    <location>
        <begin position="234"/>
        <end position="281"/>
    </location>
</feature>
<feature type="region of interest" description="Disordered" evidence="1">
    <location>
        <begin position="567"/>
        <end position="591"/>
    </location>
</feature>
<gene>
    <name evidence="2" type="ORF">VKT23_015842</name>
</gene>
<evidence type="ECO:0000313" key="3">
    <source>
        <dbReference type="Proteomes" id="UP001498398"/>
    </source>
</evidence>
<feature type="compositionally biased region" description="Basic and acidic residues" evidence="1">
    <location>
        <begin position="802"/>
        <end position="815"/>
    </location>
</feature>
<organism evidence="2 3">
    <name type="scientific">Marasmiellus scandens</name>
    <dbReference type="NCBI Taxonomy" id="2682957"/>
    <lineage>
        <taxon>Eukaryota</taxon>
        <taxon>Fungi</taxon>
        <taxon>Dikarya</taxon>
        <taxon>Basidiomycota</taxon>
        <taxon>Agaricomycotina</taxon>
        <taxon>Agaricomycetes</taxon>
        <taxon>Agaricomycetidae</taxon>
        <taxon>Agaricales</taxon>
        <taxon>Marasmiineae</taxon>
        <taxon>Omphalotaceae</taxon>
        <taxon>Marasmiellus</taxon>
    </lineage>
</organism>
<keyword evidence="3" id="KW-1185">Reference proteome</keyword>
<reference evidence="2 3" key="1">
    <citation type="submission" date="2024-01" db="EMBL/GenBank/DDBJ databases">
        <title>A draft genome for the cacao thread blight pathogen Marasmiellus scandens.</title>
        <authorList>
            <person name="Baruah I.K."/>
            <person name="Leung J."/>
            <person name="Bukari Y."/>
            <person name="Amoako-Attah I."/>
            <person name="Meinhardt L.W."/>
            <person name="Bailey B.A."/>
            <person name="Cohen S.P."/>
        </authorList>
    </citation>
    <scope>NUCLEOTIDE SEQUENCE [LARGE SCALE GENOMIC DNA]</scope>
    <source>
        <strain evidence="2 3">GH-19</strain>
    </source>
</reference>
<accession>A0ABR1IZ67</accession>
<feature type="compositionally biased region" description="Low complexity" evidence="1">
    <location>
        <begin position="187"/>
        <end position="202"/>
    </location>
</feature>
<dbReference type="Proteomes" id="UP001498398">
    <property type="component" value="Unassembled WGS sequence"/>
</dbReference>
<feature type="region of interest" description="Disordered" evidence="1">
    <location>
        <begin position="61"/>
        <end position="130"/>
    </location>
</feature>
<feature type="region of interest" description="Disordered" evidence="1">
    <location>
        <begin position="831"/>
        <end position="879"/>
    </location>
</feature>
<evidence type="ECO:0000313" key="2">
    <source>
        <dbReference type="EMBL" id="KAK7443245.1"/>
    </source>
</evidence>
<evidence type="ECO:0000256" key="1">
    <source>
        <dbReference type="SAM" id="MobiDB-lite"/>
    </source>
</evidence>
<feature type="compositionally biased region" description="Polar residues" evidence="1">
    <location>
        <begin position="203"/>
        <end position="219"/>
    </location>
</feature>
<feature type="compositionally biased region" description="Low complexity" evidence="1">
    <location>
        <begin position="688"/>
        <end position="714"/>
    </location>
</feature>